<feature type="region of interest" description="Disordered" evidence="9">
    <location>
        <begin position="1"/>
        <end position="499"/>
    </location>
</feature>
<dbReference type="Proteomes" id="UP001600888">
    <property type="component" value="Unassembled WGS sequence"/>
</dbReference>
<feature type="compositionally biased region" description="Pro residues" evidence="9">
    <location>
        <begin position="336"/>
        <end position="348"/>
    </location>
</feature>
<feature type="region of interest" description="Disordered" evidence="9">
    <location>
        <begin position="528"/>
        <end position="585"/>
    </location>
</feature>
<feature type="compositionally biased region" description="Polar residues" evidence="9">
    <location>
        <begin position="389"/>
        <end position="405"/>
    </location>
</feature>
<evidence type="ECO:0000259" key="10">
    <source>
        <dbReference type="Pfam" id="PF02940"/>
    </source>
</evidence>
<feature type="compositionally biased region" description="Polar residues" evidence="9">
    <location>
        <begin position="475"/>
        <end position="490"/>
    </location>
</feature>
<dbReference type="InterPro" id="IPR040343">
    <property type="entry name" value="Cet1/Ctl1"/>
</dbReference>
<feature type="compositionally biased region" description="Basic and acidic residues" evidence="9">
    <location>
        <begin position="536"/>
        <end position="547"/>
    </location>
</feature>
<feature type="compositionally biased region" description="Pro residues" evidence="9">
    <location>
        <begin position="91"/>
        <end position="100"/>
    </location>
</feature>
<feature type="compositionally biased region" description="Pro residues" evidence="9">
    <location>
        <begin position="13"/>
        <end position="25"/>
    </location>
</feature>
<dbReference type="PANTHER" id="PTHR28118">
    <property type="entry name" value="POLYNUCLEOTIDE 5'-TRIPHOSPHATASE-RELATED"/>
    <property type="match status" value="1"/>
</dbReference>
<reference evidence="11 12" key="1">
    <citation type="submission" date="2024-03" db="EMBL/GenBank/DDBJ databases">
        <title>A high-quality draft genome sequence of Diaporthe vaccinii, a causative agent of upright dieback and viscid rot disease in cranberry plants.</title>
        <authorList>
            <person name="Sarrasin M."/>
            <person name="Lang B.F."/>
            <person name="Burger G."/>
        </authorList>
    </citation>
    <scope>NUCLEOTIDE SEQUENCE [LARGE SCALE GENOMIC DNA]</scope>
    <source>
        <strain evidence="11 12">IS7</strain>
    </source>
</reference>
<gene>
    <name evidence="11" type="ORF">FJTKL_08429</name>
</gene>
<protein>
    <recommendedName>
        <fullName evidence="8">mRNA-capping enzyme subunit beta</fullName>
        <ecNumber evidence="8">3.6.1.74</ecNumber>
    </recommendedName>
    <alternativeName>
        <fullName evidence="8">mRNA 5'-phosphatase</fullName>
    </alternativeName>
    <alternativeName>
        <fullName evidence="8">mRNA 5'-triphosphate monophosphatase</fullName>
    </alternativeName>
</protein>
<dbReference type="InterPro" id="IPR004206">
    <property type="entry name" value="mRNA_triPase_Cet1"/>
</dbReference>
<feature type="compositionally biased region" description="Polar residues" evidence="9">
    <location>
        <begin position="69"/>
        <end position="78"/>
    </location>
</feature>
<keyword evidence="5 8" id="KW-0378">Hydrolase</keyword>
<accession>A0ABR4ERY3</accession>
<comment type="function">
    <text evidence="8">First step of mRNA capping. Converts the 5'-triphosphate end of a nascent mRNA chain into a diphosphate end.</text>
</comment>
<dbReference type="Pfam" id="PF02940">
    <property type="entry name" value="mRNA_triPase"/>
    <property type="match status" value="1"/>
</dbReference>
<comment type="cofactor">
    <cofactor evidence="1 8">
        <name>Mg(2+)</name>
        <dbReference type="ChEBI" id="CHEBI:18420"/>
    </cofactor>
</comment>
<evidence type="ECO:0000313" key="12">
    <source>
        <dbReference type="Proteomes" id="UP001600888"/>
    </source>
</evidence>
<keyword evidence="8" id="KW-0506">mRNA capping</keyword>
<proteinExistence type="inferred from homology"/>
<dbReference type="SUPFAM" id="SSF55154">
    <property type="entry name" value="CYTH-like phosphatases"/>
    <property type="match status" value="1"/>
</dbReference>
<keyword evidence="6 8" id="KW-0539">Nucleus</keyword>
<organism evidence="11 12">
    <name type="scientific">Diaporthe vaccinii</name>
    <dbReference type="NCBI Taxonomy" id="105482"/>
    <lineage>
        <taxon>Eukaryota</taxon>
        <taxon>Fungi</taxon>
        <taxon>Dikarya</taxon>
        <taxon>Ascomycota</taxon>
        <taxon>Pezizomycotina</taxon>
        <taxon>Sordariomycetes</taxon>
        <taxon>Sordariomycetidae</taxon>
        <taxon>Diaporthales</taxon>
        <taxon>Diaporthaceae</taxon>
        <taxon>Diaporthe</taxon>
        <taxon>Diaporthe eres species complex</taxon>
    </lineage>
</organism>
<keyword evidence="4 8" id="KW-0507">mRNA processing</keyword>
<name>A0ABR4ERY3_9PEZI</name>
<dbReference type="EMBL" id="JBAWTH010000032">
    <property type="protein sequence ID" value="KAL2285214.1"/>
    <property type="molecule type" value="Genomic_DNA"/>
</dbReference>
<comment type="catalytic activity">
    <reaction evidence="7">
        <text>a 5'-end triphospho-ribonucleoside in mRNA + H2O = a 5'-end diphospho-ribonucleoside in mRNA + phosphate + H(+)</text>
        <dbReference type="Rhea" id="RHEA:67004"/>
        <dbReference type="Rhea" id="RHEA-COMP:17164"/>
        <dbReference type="Rhea" id="RHEA-COMP:17165"/>
        <dbReference type="ChEBI" id="CHEBI:15377"/>
        <dbReference type="ChEBI" id="CHEBI:15378"/>
        <dbReference type="ChEBI" id="CHEBI:43474"/>
        <dbReference type="ChEBI" id="CHEBI:167616"/>
        <dbReference type="ChEBI" id="CHEBI:167618"/>
        <dbReference type="EC" id="3.6.1.74"/>
    </reaction>
    <physiologicalReaction direction="left-to-right" evidence="7">
        <dbReference type="Rhea" id="RHEA:67005"/>
    </physiologicalReaction>
</comment>
<evidence type="ECO:0000256" key="3">
    <source>
        <dbReference type="ARBA" id="ARBA00006345"/>
    </source>
</evidence>
<feature type="compositionally biased region" description="Pro residues" evidence="9">
    <location>
        <begin position="308"/>
        <end position="317"/>
    </location>
</feature>
<dbReference type="EC" id="3.6.1.74" evidence="8"/>
<dbReference type="Gene3D" id="3.20.100.10">
    <property type="entry name" value="mRNA triphosphatase Cet1-like"/>
    <property type="match status" value="1"/>
</dbReference>
<evidence type="ECO:0000256" key="1">
    <source>
        <dbReference type="ARBA" id="ARBA00001946"/>
    </source>
</evidence>
<comment type="subcellular location">
    <subcellularLocation>
        <location evidence="2 8">Nucleus</location>
    </subcellularLocation>
</comment>
<keyword evidence="12" id="KW-1185">Reference proteome</keyword>
<comment type="caution">
    <text evidence="11">The sequence shown here is derived from an EMBL/GenBank/DDBJ whole genome shotgun (WGS) entry which is preliminary data.</text>
</comment>
<evidence type="ECO:0000256" key="8">
    <source>
        <dbReference type="RuleBase" id="RU367053"/>
    </source>
</evidence>
<feature type="compositionally biased region" description="Low complexity" evidence="9">
    <location>
        <begin position="26"/>
        <end position="46"/>
    </location>
</feature>
<feature type="domain" description="mRNA triphosphatase Cet1-like" evidence="10">
    <location>
        <begin position="599"/>
        <end position="853"/>
    </location>
</feature>
<comment type="similarity">
    <text evidence="3 8">Belongs to the fungal TPase family.</text>
</comment>
<sequence length="898" mass="97816">MMDLASMLNEGGGPPPPAAPAPGKPQAPAAAPAPAQSRQQTHQQHPQHPHPSTPIQSVPPPHSFRDHSQPVQPSPSRSLSHEYVAHQTPFASPPPYPPASTPYGAPARPPPPPLQQLSANNVRSPSAGSAHVPPSPYSRQASAGAAGAAYPFPSPGHPLPDSASPIQQSRYPPAGAYPPRDSYSHAPIPIQSPGPPAAYSQVQHSIPPQTPPVGTPGGTHPYLVQHQRSMSIHSNPTPTSAQSQHQYLPQQYASPVATSHQPPPERIRQPSQPSTPLGPPLSAGQRQHSAGPPAFAQPQSPYQQRLPPSGPPYPPYPTQQQQPQQPPQQPHQVSPGGPPRPQASPYPPVQRTSSMLENSQAVDPQRRSLSHSERGRSLSVSPKTRVPSLPSSAGHHSQASISGLSGQPGDWDQREPQQTHHNPLQGRAEAPPTSATRLERASTPAKRKLDDRDVQPDELDRQEPRPPPFEANGVYRQQTSTRPGRPSTSPMVARRKRRHAAPPIWAQVFNKEPLRNNNFVLRKSNVNHGQINGKADQSHPGRQDRSSSRHASPETARSNTQAPAPAAASNQTPPVPVSSQKPSLLGPWEMTVSNSTPFDEMCRTVADFLFMLVVSNGELGSIHDPNNGVQYEIEAKLGHLTDRNSPNQRMPFQVQSEAVLAHSNNTSFVSSMTEAQHKGYNEFLNFLVAEASPQNPKNRNLPEPRVPINYVHLRESDRFYKVPNHLRQQLHPALHQLLGNKSAAVRVTSDQKTGKAKAAIIKGKVADLHIVFPQCDLDCRISVNVEVDWTHPIDELEELSQAGGRDSKSDRHKDRLSYKQGNYRVDLTQVTQTEPGPNHTSHQVKLHELEIELDAGAVIDQGGRAMRGEPHNYDFLVEGFVNNIRMLARKARDLAPPA</sequence>
<dbReference type="PANTHER" id="PTHR28118:SF1">
    <property type="entry name" value="POLYNUCLEOTIDE 5'-TRIPHOSPHATASE CTL1-RELATED"/>
    <property type="match status" value="1"/>
</dbReference>
<feature type="compositionally biased region" description="Polar residues" evidence="9">
    <location>
        <begin position="555"/>
        <end position="582"/>
    </location>
</feature>
<feature type="compositionally biased region" description="Polar residues" evidence="9">
    <location>
        <begin position="350"/>
        <end position="362"/>
    </location>
</feature>
<evidence type="ECO:0000256" key="9">
    <source>
        <dbReference type="SAM" id="MobiDB-lite"/>
    </source>
</evidence>
<feature type="compositionally biased region" description="Polar residues" evidence="9">
    <location>
        <begin position="115"/>
        <end position="127"/>
    </location>
</feature>
<evidence type="ECO:0000256" key="6">
    <source>
        <dbReference type="ARBA" id="ARBA00023242"/>
    </source>
</evidence>
<feature type="compositionally biased region" description="Basic and acidic residues" evidence="9">
    <location>
        <begin position="364"/>
        <end position="376"/>
    </location>
</feature>
<evidence type="ECO:0000256" key="2">
    <source>
        <dbReference type="ARBA" id="ARBA00004123"/>
    </source>
</evidence>
<feature type="compositionally biased region" description="Polar residues" evidence="9">
    <location>
        <begin position="226"/>
        <end position="260"/>
    </location>
</feature>
<dbReference type="InterPro" id="IPR037009">
    <property type="entry name" value="mRNA_triPase_Cet1_sf"/>
</dbReference>
<comment type="subunit">
    <text evidence="8">Heterodimer. The mRNA-capping enzyme is composed of two separate chains alpha and beta, respectively a mRNA guanylyltransferase and an mRNA 5'-triphosphate monophosphatase.</text>
</comment>
<evidence type="ECO:0000256" key="5">
    <source>
        <dbReference type="ARBA" id="ARBA00022801"/>
    </source>
</evidence>
<dbReference type="InterPro" id="IPR033469">
    <property type="entry name" value="CYTH-like_dom_sf"/>
</dbReference>
<evidence type="ECO:0000256" key="4">
    <source>
        <dbReference type="ARBA" id="ARBA00022664"/>
    </source>
</evidence>
<feature type="compositionally biased region" description="Basic and acidic residues" evidence="9">
    <location>
        <begin position="447"/>
        <end position="464"/>
    </location>
</feature>
<feature type="compositionally biased region" description="Pro residues" evidence="9">
    <location>
        <begin position="49"/>
        <end position="62"/>
    </location>
</feature>
<dbReference type="CDD" id="cd07470">
    <property type="entry name" value="CYTH-like_mRNA_RTPase"/>
    <property type="match status" value="1"/>
</dbReference>
<evidence type="ECO:0000313" key="11">
    <source>
        <dbReference type="EMBL" id="KAL2285214.1"/>
    </source>
</evidence>
<evidence type="ECO:0000256" key="7">
    <source>
        <dbReference type="ARBA" id="ARBA00047740"/>
    </source>
</evidence>